<name>D2V4L1_NAEGR</name>
<keyword evidence="2" id="KW-1185">Reference proteome</keyword>
<evidence type="ECO:0000313" key="1">
    <source>
        <dbReference type="EMBL" id="EFC48119.1"/>
    </source>
</evidence>
<dbReference type="OMA" id="VKIPSMI"/>
<dbReference type="EMBL" id="GG738852">
    <property type="protein sequence ID" value="EFC48119.1"/>
    <property type="molecule type" value="Genomic_DNA"/>
</dbReference>
<protein>
    <submittedName>
        <fullName evidence="1">Uncharacterized protein</fullName>
    </submittedName>
</protein>
<dbReference type="Proteomes" id="UP000006671">
    <property type="component" value="Unassembled WGS sequence"/>
</dbReference>
<dbReference type="GeneID" id="8861781"/>
<proteinExistence type="predicted"/>
<dbReference type="RefSeq" id="XP_002680863.1">
    <property type="nucleotide sequence ID" value="XM_002680817.1"/>
</dbReference>
<dbReference type="AlphaFoldDB" id="D2V4L1"/>
<evidence type="ECO:0000313" key="2">
    <source>
        <dbReference type="Proteomes" id="UP000006671"/>
    </source>
</evidence>
<reference evidence="1 2" key="1">
    <citation type="journal article" date="2010" name="Cell">
        <title>The genome of Naegleria gruberi illuminates early eukaryotic versatility.</title>
        <authorList>
            <person name="Fritz-Laylin L.K."/>
            <person name="Prochnik S.E."/>
            <person name="Ginger M.L."/>
            <person name="Dacks J.B."/>
            <person name="Carpenter M.L."/>
            <person name="Field M.C."/>
            <person name="Kuo A."/>
            <person name="Paredez A."/>
            <person name="Chapman J."/>
            <person name="Pham J."/>
            <person name="Shu S."/>
            <person name="Neupane R."/>
            <person name="Cipriano M."/>
            <person name="Mancuso J."/>
            <person name="Tu H."/>
            <person name="Salamov A."/>
            <person name="Lindquist E."/>
            <person name="Shapiro H."/>
            <person name="Lucas S."/>
            <person name="Grigoriev I.V."/>
            <person name="Cande W.Z."/>
            <person name="Fulton C."/>
            <person name="Rokhsar D.S."/>
            <person name="Dawson S.C."/>
        </authorList>
    </citation>
    <scope>NUCLEOTIDE SEQUENCE [LARGE SCALE GENOMIC DNA]</scope>
    <source>
        <strain evidence="1 2">NEG-M</strain>
    </source>
</reference>
<gene>
    <name evidence="1" type="ORF">NAEGRDRAFT_78572</name>
</gene>
<sequence length="451" mass="53111">MILSIQKASHKSPDILEYPNWIITLFQAWKHIVNANFAPAETLLNSAKTQKDYFDKQVQQRLEKLNIGSDDQRLYFYYSEVEPHYSIGYHHYYNSQFPKALEELMAIWKMTSNRECDYKSELPPEFRSSKQSSGKKRKIERGKIILNPYYKVKIPSMIGQSCYHIANDENTSEEEKEKLLRKALKFFTISIIMTRKYKSMSGVVFSDANTYLQREAIYRHFGRLDLALDDLTSVITHSQPYYDILSIYYAYEAKRDVVKKMIEKITSDEAYSIITEKYREHKRLTDKAKLIEDILTEIYYKLEYHTLAQGEDKVVSPYIQICRAWNTGVPQLLERKCDYFLFARSCQYVPLIEGFIGVDVPINIENALLICDMRLDFAHRQNEPESVIKKYVSHLSHLLYRTIYDDTTSMMYSKGTIRSMFILPGKRKGFSRAIFNHFSDLTIRISSRPEY</sequence>
<dbReference type="OrthoDB" id="10325384at2759"/>
<organism evidence="2">
    <name type="scientific">Naegleria gruberi</name>
    <name type="common">Amoeba</name>
    <dbReference type="NCBI Taxonomy" id="5762"/>
    <lineage>
        <taxon>Eukaryota</taxon>
        <taxon>Discoba</taxon>
        <taxon>Heterolobosea</taxon>
        <taxon>Tetramitia</taxon>
        <taxon>Eutetramitia</taxon>
        <taxon>Vahlkampfiidae</taxon>
        <taxon>Naegleria</taxon>
    </lineage>
</organism>
<dbReference type="VEuPathDB" id="AmoebaDB:NAEGRDRAFT_78572"/>
<dbReference type="KEGG" id="ngr:NAEGRDRAFT_78572"/>
<dbReference type="InParanoid" id="D2V4L1"/>
<accession>D2V4L1</accession>